<evidence type="ECO:0000256" key="2">
    <source>
        <dbReference type="ARBA" id="ARBA00022679"/>
    </source>
</evidence>
<evidence type="ECO:0000256" key="7">
    <source>
        <dbReference type="SAM" id="MobiDB-lite"/>
    </source>
</evidence>
<dbReference type="Proteomes" id="UP001162640">
    <property type="component" value="Unassembled WGS sequence"/>
</dbReference>
<keyword evidence="1" id="KW-0723">Serine/threonine-protein kinase</keyword>
<protein>
    <recommendedName>
        <fullName evidence="8">Protein kinase domain-containing protein</fullName>
    </recommendedName>
</protein>
<dbReference type="FunFam" id="3.30.200.20:FF:000046">
    <property type="entry name" value="Mitogen-activated protein kinase"/>
    <property type="match status" value="1"/>
</dbReference>
<comment type="caution">
    <text evidence="9">The sequence shown here is derived from an EMBL/GenBank/DDBJ whole genome shotgun (WGS) entry which is preliminary data.</text>
</comment>
<reference evidence="10" key="1">
    <citation type="journal article" date="2023" name="Commun. Biol.">
        <title>Genome analysis of Parmales, the sister group of diatoms, reveals the evolutionary specialization of diatoms from phago-mixotrophs to photoautotrophs.</title>
        <authorList>
            <person name="Ban H."/>
            <person name="Sato S."/>
            <person name="Yoshikawa S."/>
            <person name="Yamada K."/>
            <person name="Nakamura Y."/>
            <person name="Ichinomiya M."/>
            <person name="Sato N."/>
            <person name="Blanc-Mathieu R."/>
            <person name="Endo H."/>
            <person name="Kuwata A."/>
            <person name="Ogata H."/>
        </authorList>
    </citation>
    <scope>NUCLEOTIDE SEQUENCE [LARGE SCALE GENOMIC DNA]</scope>
</reference>
<dbReference type="PROSITE" id="PS00108">
    <property type="entry name" value="PROTEIN_KINASE_ST"/>
    <property type="match status" value="1"/>
</dbReference>
<feature type="compositionally biased region" description="Low complexity" evidence="7">
    <location>
        <begin position="497"/>
        <end position="511"/>
    </location>
</feature>
<evidence type="ECO:0000256" key="1">
    <source>
        <dbReference type="ARBA" id="ARBA00022527"/>
    </source>
</evidence>
<dbReference type="SUPFAM" id="SSF56112">
    <property type="entry name" value="Protein kinase-like (PK-like)"/>
    <property type="match status" value="1"/>
</dbReference>
<dbReference type="GO" id="GO:0005524">
    <property type="term" value="F:ATP binding"/>
    <property type="evidence" value="ECO:0007669"/>
    <property type="project" value="UniProtKB-UniRule"/>
</dbReference>
<evidence type="ECO:0000256" key="6">
    <source>
        <dbReference type="PROSITE-ProRule" id="PRU10141"/>
    </source>
</evidence>
<dbReference type="SMART" id="SM00220">
    <property type="entry name" value="S_TKc"/>
    <property type="match status" value="1"/>
</dbReference>
<name>A0A9W7B2S8_9STRA</name>
<dbReference type="AlphaFoldDB" id="A0A9W7B2S8"/>
<keyword evidence="5 6" id="KW-0067">ATP-binding</keyword>
<dbReference type="InterPro" id="IPR017441">
    <property type="entry name" value="Protein_kinase_ATP_BS"/>
</dbReference>
<organism evidence="9 10">
    <name type="scientific">Triparma laevis f. inornata</name>
    <dbReference type="NCBI Taxonomy" id="1714386"/>
    <lineage>
        <taxon>Eukaryota</taxon>
        <taxon>Sar</taxon>
        <taxon>Stramenopiles</taxon>
        <taxon>Ochrophyta</taxon>
        <taxon>Bolidophyceae</taxon>
        <taxon>Parmales</taxon>
        <taxon>Triparmaceae</taxon>
        <taxon>Triparma</taxon>
    </lineage>
</organism>
<feature type="binding site" evidence="6">
    <location>
        <position position="73"/>
    </location>
    <ligand>
        <name>ATP</name>
        <dbReference type="ChEBI" id="CHEBI:30616"/>
    </ligand>
</feature>
<dbReference type="InterPro" id="IPR011009">
    <property type="entry name" value="Kinase-like_dom_sf"/>
</dbReference>
<dbReference type="Gene3D" id="3.30.200.20">
    <property type="entry name" value="Phosphorylase Kinase, domain 1"/>
    <property type="match status" value="1"/>
</dbReference>
<sequence length="586" mass="64735">MSHVKSKHKPTPPPRKIPKKIIHGDGTAEFKLNGTSFRVNARFAPIGIVGKGSYGVVCAAQNTLTREKVAIKKINPMCSDVWDAKHTLRELRLMRLLEHHPNVISLRDLNIVESCDELYIVMELMDSDLHKIIQSKQKLSHAHCQVLMKQILLGVNAMHAENVFHRDLKPGNILVGRDCQVRITDFGLARCMKGRDTKEESDEVDADGGNPASAMTEYVVTRWYRCPELLLAPHVAYTNAVDMWSVGCIFAEMVLREPLFPGRSYVHQVQLILETIGMPPSVEAMGFVPRSDAKAYLSRQKPKPGKQWEKILPKASNVAIDIISRLLIFNPEKRDDCQAALQHEYFNGTPELPCKREEKTPSGTNLAPPPVVVDFSFDHDAVELDELKEHIHGEVKIMQAKNLNAARDLAEIRRIEAEKEIHKRIDMQKEMPNPNASKPRPNASKTPSVAAQGGQNPQTTSANTSPDSQVTDASSSTIEPSPIVPTTKKKTGKAASKKNVLSNSISSPSLSKAGSGGGKQMPTPIQKRASFKGGLTRTNSSGTLRDLTKDGSSTSQIRLVDNENEKLMSRTRSRLENAIASANQEA</sequence>
<dbReference type="InterPro" id="IPR050117">
    <property type="entry name" value="MAPK"/>
</dbReference>
<evidence type="ECO:0000256" key="4">
    <source>
        <dbReference type="ARBA" id="ARBA00022777"/>
    </source>
</evidence>
<dbReference type="CDD" id="cd07834">
    <property type="entry name" value="STKc_MAPK"/>
    <property type="match status" value="1"/>
</dbReference>
<dbReference type="InterPro" id="IPR000719">
    <property type="entry name" value="Prot_kinase_dom"/>
</dbReference>
<evidence type="ECO:0000313" key="10">
    <source>
        <dbReference type="Proteomes" id="UP001162640"/>
    </source>
</evidence>
<dbReference type="PROSITE" id="PS00107">
    <property type="entry name" value="PROTEIN_KINASE_ATP"/>
    <property type="match status" value="1"/>
</dbReference>
<evidence type="ECO:0000256" key="5">
    <source>
        <dbReference type="ARBA" id="ARBA00022840"/>
    </source>
</evidence>
<gene>
    <name evidence="9" type="ORF">TL16_g09415</name>
</gene>
<proteinExistence type="predicted"/>
<keyword evidence="2" id="KW-0808">Transferase</keyword>
<keyword evidence="3 6" id="KW-0547">Nucleotide-binding</keyword>
<evidence type="ECO:0000313" key="9">
    <source>
        <dbReference type="EMBL" id="GMH82889.1"/>
    </source>
</evidence>
<dbReference type="Gene3D" id="1.10.510.10">
    <property type="entry name" value="Transferase(Phosphotransferase) domain 1"/>
    <property type="match status" value="1"/>
</dbReference>
<evidence type="ECO:0000259" key="8">
    <source>
        <dbReference type="PROSITE" id="PS50011"/>
    </source>
</evidence>
<feature type="compositionally biased region" description="Basic residues" evidence="7">
    <location>
        <begin position="487"/>
        <end position="496"/>
    </location>
</feature>
<keyword evidence="4" id="KW-0418">Kinase</keyword>
<dbReference type="Pfam" id="PF00069">
    <property type="entry name" value="Pkinase"/>
    <property type="match status" value="1"/>
</dbReference>
<dbReference type="EMBL" id="BLQM01000320">
    <property type="protein sequence ID" value="GMH82889.1"/>
    <property type="molecule type" value="Genomic_DNA"/>
</dbReference>
<dbReference type="InterPro" id="IPR008271">
    <property type="entry name" value="Ser/Thr_kinase_AS"/>
</dbReference>
<dbReference type="GO" id="GO:0004674">
    <property type="term" value="F:protein serine/threonine kinase activity"/>
    <property type="evidence" value="ECO:0007669"/>
    <property type="project" value="UniProtKB-KW"/>
</dbReference>
<evidence type="ECO:0000256" key="3">
    <source>
        <dbReference type="ARBA" id="ARBA00022741"/>
    </source>
</evidence>
<accession>A0A9W7B2S8</accession>
<dbReference type="FunFam" id="1.10.510.10:FF:000439">
    <property type="entry name" value="Mitogen-activated protein kinase"/>
    <property type="match status" value="1"/>
</dbReference>
<feature type="region of interest" description="Disordered" evidence="7">
    <location>
        <begin position="423"/>
        <end position="586"/>
    </location>
</feature>
<feature type="compositionally biased region" description="Polar residues" evidence="7">
    <location>
        <begin position="443"/>
        <end position="479"/>
    </location>
</feature>
<dbReference type="PROSITE" id="PS50011">
    <property type="entry name" value="PROTEIN_KINASE_DOM"/>
    <property type="match status" value="1"/>
</dbReference>
<feature type="domain" description="Protein kinase" evidence="8">
    <location>
        <begin position="43"/>
        <end position="346"/>
    </location>
</feature>
<dbReference type="PANTHER" id="PTHR24055">
    <property type="entry name" value="MITOGEN-ACTIVATED PROTEIN KINASE"/>
    <property type="match status" value="1"/>
</dbReference>